<dbReference type="CDD" id="cd10810">
    <property type="entry name" value="GH38N_AMII_LAM_like"/>
    <property type="match status" value="1"/>
</dbReference>
<dbReference type="GO" id="GO:0004559">
    <property type="term" value="F:alpha-mannosidase activity"/>
    <property type="evidence" value="ECO:0000318"/>
    <property type="project" value="GO_Central"/>
</dbReference>
<name>F6X3R5_CIOIN</name>
<evidence type="ECO:0000256" key="7">
    <source>
        <dbReference type="ARBA" id="ARBA00023180"/>
    </source>
</evidence>
<feature type="domain" description="Glycoside hydrolase family 38 central" evidence="10">
    <location>
        <begin position="354"/>
        <end position="433"/>
    </location>
</feature>
<keyword evidence="3 9" id="KW-0479">Metal-binding</keyword>
<feature type="chain" id="PRO_5017855931" description="Alpha-mannosidase" evidence="9">
    <location>
        <begin position="18"/>
        <end position="954"/>
    </location>
</feature>
<reference evidence="12" key="1">
    <citation type="journal article" date="2002" name="Science">
        <title>The draft genome of Ciona intestinalis: insights into chordate and vertebrate origins.</title>
        <authorList>
            <person name="Dehal P."/>
            <person name="Satou Y."/>
            <person name="Campbell R.K."/>
            <person name="Chapman J."/>
            <person name="Degnan B."/>
            <person name="De Tomaso A."/>
            <person name="Davidson B."/>
            <person name="Di Gregorio A."/>
            <person name="Gelpke M."/>
            <person name="Goodstein D.M."/>
            <person name="Harafuji N."/>
            <person name="Hastings K.E."/>
            <person name="Ho I."/>
            <person name="Hotta K."/>
            <person name="Huang W."/>
            <person name="Kawashima T."/>
            <person name="Lemaire P."/>
            <person name="Martinez D."/>
            <person name="Meinertzhagen I.A."/>
            <person name="Necula S."/>
            <person name="Nonaka M."/>
            <person name="Putnam N."/>
            <person name="Rash S."/>
            <person name="Saiga H."/>
            <person name="Satake M."/>
            <person name="Terry A."/>
            <person name="Yamada L."/>
            <person name="Wang H.G."/>
            <person name="Awazu S."/>
            <person name="Azumi K."/>
            <person name="Boore J."/>
            <person name="Branno M."/>
            <person name="Chin-Bow S."/>
            <person name="DeSantis R."/>
            <person name="Doyle S."/>
            <person name="Francino P."/>
            <person name="Keys D.N."/>
            <person name="Haga S."/>
            <person name="Hayashi H."/>
            <person name="Hino K."/>
            <person name="Imai K.S."/>
            <person name="Inaba K."/>
            <person name="Kano S."/>
            <person name="Kobayashi K."/>
            <person name="Kobayashi M."/>
            <person name="Lee B.I."/>
            <person name="Makabe K.W."/>
            <person name="Manohar C."/>
            <person name="Matassi G."/>
            <person name="Medina M."/>
            <person name="Mochizuki Y."/>
            <person name="Mount S."/>
            <person name="Morishita T."/>
            <person name="Miura S."/>
            <person name="Nakayama A."/>
            <person name="Nishizaka S."/>
            <person name="Nomoto H."/>
            <person name="Ohta F."/>
            <person name="Oishi K."/>
            <person name="Rigoutsos I."/>
            <person name="Sano M."/>
            <person name="Sasaki A."/>
            <person name="Sasakura Y."/>
            <person name="Shoguchi E."/>
            <person name="Shin-i T."/>
            <person name="Spagnuolo A."/>
            <person name="Stainier D."/>
            <person name="Suzuki M.M."/>
            <person name="Tassy O."/>
            <person name="Takatori N."/>
            <person name="Tokuoka M."/>
            <person name="Yagi K."/>
            <person name="Yoshizaki F."/>
            <person name="Wada S."/>
            <person name="Zhang C."/>
            <person name="Hyatt P.D."/>
            <person name="Larimer F."/>
            <person name="Detter C."/>
            <person name="Doggett N."/>
            <person name="Glavina T."/>
            <person name="Hawkins T."/>
            <person name="Richardson P."/>
            <person name="Lucas S."/>
            <person name="Kohara Y."/>
            <person name="Levine M."/>
            <person name="Satoh N."/>
            <person name="Rokhsar D.S."/>
        </authorList>
    </citation>
    <scope>NUCLEOTIDE SEQUENCE [LARGE SCALE GENOMIC DNA]</scope>
</reference>
<dbReference type="EMBL" id="EAAA01002247">
    <property type="status" value="NOT_ANNOTATED_CDS"/>
    <property type="molecule type" value="Genomic_DNA"/>
</dbReference>
<dbReference type="InterPro" id="IPR000602">
    <property type="entry name" value="Glyco_hydro_38_N"/>
</dbReference>
<dbReference type="GO" id="GO:0046872">
    <property type="term" value="F:metal ion binding"/>
    <property type="evidence" value="ECO:0007669"/>
    <property type="project" value="UniProtKB-KW"/>
</dbReference>
<dbReference type="FunCoup" id="F6X3R5">
    <property type="interactions" value="2"/>
</dbReference>
<sequence>MLGLFIVILASCCTASADVSCGYHSCNLGEAEKLNVHLVPHTHDDVGWLKTVDQYYYGSNSSIVIAGVQYILDSVIPQLLSDPSKRFIYVEIAFFSRWWEEQNDAMKENVKQLVQEGRLEFILGGWCMNDEASTHYNAIIDQMTHGLRYLNDTFGACARPRVAWQIDPFGHSREQASLFAQMGFDGLFFGRLDYEDKENREKIRNMEEIWRGSQSLTSPHADLFTGVDENGYNPPDGFCFDAFCRDQPIMDNPALEDYNVEEKVDKFVAAALKQANHFQTNHIMMTMGSDFEYSNSNVWYKNLDKLIKYVNAADKNMTLFYSTPSCYLYALNHANVMWNIKKDDFFPYADAPHQYWTGYFTSRPGLKGYVRESNKYLQVMCQSHKNLQPLQVYSYDGQLSFTWIRDAMGVAQHHDAVSGTSKQHVANDYAKRLYEGFDACSVSSREECNKVISTALTGNNEQLIFCDYLNITLCDLTQSSNQFVVMVYNPLARGVSKYLRIPVKINFYLIILNKFAQQLVPVSEATLSVRRNRGSANCELVFLAKLPALGHNTFQVTKHKTSKTVSLLKTKVEKVINQDVTITNEFYKVKFDGNTGLMASIENIASGITVPVKQDMLWYNASMGNDENINSHTGAYIFRPNVSTPFQCSNGKPQLSIFKGSNLLVQEVYQKFSDWVWQVIRLYAGKKQIEVEWTVGPIPVQDKWGKEIISRYETNLETNGYFYTDSNGREILERRKDYRPTWHLNQSESVAGNYYPVNSRIYIHDNQVQLTVLNDRSQGGSSLSTGQLELMIHRRLLGEDSKGVGEALNETGQFGDGLISRGKHWLLLDTVTSSAKQHRLLAEEIYMSPLVAFQHHAPSTTHIGWKQRRYNYFFESHVTSPLPPNIHLLTLSTTTDGGYIVRVEHQFEKNEDSTLSKPATVSLKNLLTDFHVSSCEELLLGGNAFKQDVTRLNW</sequence>
<dbReference type="GeneTree" id="ENSGT01030000234638"/>
<dbReference type="SMART" id="SM00872">
    <property type="entry name" value="Alpha-mann_mid"/>
    <property type="match status" value="1"/>
</dbReference>
<keyword evidence="4 9" id="KW-0378">Hydrolase</keyword>
<dbReference type="InterPro" id="IPR037094">
    <property type="entry name" value="Glyco_hydro_38_cen_sf"/>
</dbReference>
<dbReference type="Gene3D" id="3.20.110.10">
    <property type="entry name" value="Glycoside hydrolase 38, N terminal domain"/>
    <property type="match status" value="1"/>
</dbReference>
<keyword evidence="7" id="KW-0325">Glycoprotein</keyword>
<evidence type="ECO:0000313" key="11">
    <source>
        <dbReference type="Ensembl" id="ENSCINP00000003992.3"/>
    </source>
</evidence>
<protein>
    <recommendedName>
        <fullName evidence="9">Alpha-mannosidase</fullName>
        <ecNumber evidence="9">3.2.1.-</ecNumber>
    </recommendedName>
</protein>
<dbReference type="PANTHER" id="PTHR11607:SF3">
    <property type="entry name" value="LYSOSOMAL ALPHA-MANNOSIDASE"/>
    <property type="match status" value="1"/>
</dbReference>
<dbReference type="OMA" id="FIWRPSK"/>
<dbReference type="Gene3D" id="1.20.1270.50">
    <property type="entry name" value="Glycoside hydrolase family 38, central domain"/>
    <property type="match status" value="2"/>
</dbReference>
<evidence type="ECO:0000313" key="12">
    <source>
        <dbReference type="Proteomes" id="UP000008144"/>
    </source>
</evidence>
<keyword evidence="8 9" id="KW-0326">Glycosidase</keyword>
<dbReference type="InterPro" id="IPR015341">
    <property type="entry name" value="Glyco_hydro_38_cen"/>
</dbReference>
<dbReference type="InParanoid" id="F6X3R5"/>
<dbReference type="GO" id="GO:0030246">
    <property type="term" value="F:carbohydrate binding"/>
    <property type="evidence" value="ECO:0007669"/>
    <property type="project" value="InterPro"/>
</dbReference>
<dbReference type="InterPro" id="IPR011013">
    <property type="entry name" value="Gal_mutarotase_sf_dom"/>
</dbReference>
<dbReference type="GO" id="GO:0005764">
    <property type="term" value="C:lysosome"/>
    <property type="evidence" value="ECO:0000318"/>
    <property type="project" value="GO_Central"/>
</dbReference>
<evidence type="ECO:0000256" key="4">
    <source>
        <dbReference type="ARBA" id="ARBA00022801"/>
    </source>
</evidence>
<evidence type="ECO:0000259" key="10">
    <source>
        <dbReference type="SMART" id="SM00872"/>
    </source>
</evidence>
<evidence type="ECO:0000256" key="8">
    <source>
        <dbReference type="ARBA" id="ARBA00023295"/>
    </source>
</evidence>
<proteinExistence type="inferred from homology"/>
<dbReference type="Gene3D" id="2.60.40.1360">
    <property type="match status" value="1"/>
</dbReference>
<dbReference type="InterPro" id="IPR028995">
    <property type="entry name" value="Glyco_hydro_57/38_cen_sf"/>
</dbReference>
<dbReference type="SUPFAM" id="SSF74650">
    <property type="entry name" value="Galactose mutarotase-like"/>
    <property type="match status" value="1"/>
</dbReference>
<dbReference type="FunFam" id="1.20.1270.50:FF:000003">
    <property type="entry name" value="Alpha-mannosidase"/>
    <property type="match status" value="1"/>
</dbReference>
<dbReference type="Gene3D" id="2.60.40.1180">
    <property type="entry name" value="Golgi alpha-mannosidase II"/>
    <property type="match status" value="1"/>
</dbReference>
<keyword evidence="9" id="KW-0732">Signal</keyword>
<comment type="similarity">
    <text evidence="2 9">Belongs to the glycosyl hydrolase 38 family.</text>
</comment>
<evidence type="ECO:0000256" key="3">
    <source>
        <dbReference type="ARBA" id="ARBA00022723"/>
    </source>
</evidence>
<reference evidence="11" key="2">
    <citation type="journal article" date="2008" name="Genome Biol.">
        <title>Improved genome assembly and evidence-based global gene model set for the chordate Ciona intestinalis: new insight into intron and operon populations.</title>
        <authorList>
            <person name="Satou Y."/>
            <person name="Mineta K."/>
            <person name="Ogasawara M."/>
            <person name="Sasakura Y."/>
            <person name="Shoguchi E."/>
            <person name="Ueno K."/>
            <person name="Yamada L."/>
            <person name="Matsumoto J."/>
            <person name="Wasserscheid J."/>
            <person name="Dewar K."/>
            <person name="Wiley G.B."/>
            <person name="Macmil S.L."/>
            <person name="Roe B.A."/>
            <person name="Zeller R.W."/>
            <person name="Hastings K.E."/>
            <person name="Lemaire P."/>
            <person name="Lindquist E."/>
            <person name="Endo T."/>
            <person name="Hotta K."/>
            <person name="Inaba K."/>
        </authorList>
    </citation>
    <scope>NUCLEOTIDE SEQUENCE [LARGE SCALE GENOMIC DNA]</scope>
    <source>
        <strain evidence="11">wild type</strain>
    </source>
</reference>
<dbReference type="AlphaFoldDB" id="F6X3R5"/>
<evidence type="ECO:0000256" key="5">
    <source>
        <dbReference type="ARBA" id="ARBA00022833"/>
    </source>
</evidence>
<keyword evidence="6" id="KW-1015">Disulfide bond</keyword>
<keyword evidence="5 9" id="KW-0862">Zinc</keyword>
<organism evidence="11 12">
    <name type="scientific">Ciona intestinalis</name>
    <name type="common">Transparent sea squirt</name>
    <name type="synonym">Ascidia intestinalis</name>
    <dbReference type="NCBI Taxonomy" id="7719"/>
    <lineage>
        <taxon>Eukaryota</taxon>
        <taxon>Metazoa</taxon>
        <taxon>Chordata</taxon>
        <taxon>Tunicata</taxon>
        <taxon>Ascidiacea</taxon>
        <taxon>Phlebobranchia</taxon>
        <taxon>Cionidae</taxon>
        <taxon>Ciona</taxon>
    </lineage>
</organism>
<dbReference type="Pfam" id="PF09261">
    <property type="entry name" value="Alpha-mann_mid"/>
    <property type="match status" value="1"/>
</dbReference>
<keyword evidence="12" id="KW-1185">Reference proteome</keyword>
<dbReference type="InterPro" id="IPR027291">
    <property type="entry name" value="Glyco_hydro_38_N_sf"/>
</dbReference>
<dbReference type="SUPFAM" id="SSF88688">
    <property type="entry name" value="Families 57/38 glycoside transferase middle domain"/>
    <property type="match status" value="1"/>
</dbReference>
<dbReference type="InterPro" id="IPR011330">
    <property type="entry name" value="Glyco_hydro/deAcase_b/a-brl"/>
</dbReference>
<dbReference type="SUPFAM" id="SSF88713">
    <property type="entry name" value="Glycoside hydrolase/deacetylase"/>
    <property type="match status" value="1"/>
</dbReference>
<evidence type="ECO:0000256" key="1">
    <source>
        <dbReference type="ARBA" id="ARBA00000365"/>
    </source>
</evidence>
<dbReference type="HOGENOM" id="CLU_004690_2_0_1"/>
<feature type="signal peptide" evidence="9">
    <location>
        <begin position="1"/>
        <end position="17"/>
    </location>
</feature>
<dbReference type="InterPro" id="IPR013780">
    <property type="entry name" value="Glyco_hydro_b"/>
</dbReference>
<dbReference type="Pfam" id="PF01074">
    <property type="entry name" value="Glyco_hydro_38N"/>
    <property type="match status" value="1"/>
</dbReference>
<dbReference type="PANTHER" id="PTHR11607">
    <property type="entry name" value="ALPHA-MANNOSIDASE"/>
    <property type="match status" value="1"/>
</dbReference>
<dbReference type="GO" id="GO:0006013">
    <property type="term" value="P:mannose metabolic process"/>
    <property type="evidence" value="ECO:0007669"/>
    <property type="project" value="InterPro"/>
</dbReference>
<dbReference type="EMBL" id="EAAA01002246">
    <property type="status" value="NOT_ANNOTATED_CDS"/>
    <property type="molecule type" value="Genomic_DNA"/>
</dbReference>
<reference evidence="11" key="3">
    <citation type="submission" date="2025-08" db="UniProtKB">
        <authorList>
            <consortium name="Ensembl"/>
        </authorList>
    </citation>
    <scope>IDENTIFICATION</scope>
</reference>
<evidence type="ECO:0000256" key="6">
    <source>
        <dbReference type="ARBA" id="ARBA00023157"/>
    </source>
</evidence>
<dbReference type="Pfam" id="PF07748">
    <property type="entry name" value="Glyco_hydro_38C"/>
    <property type="match status" value="1"/>
</dbReference>
<dbReference type="Ensembl" id="ENSCINT00000003992.3">
    <property type="protein sequence ID" value="ENSCINP00000003992.3"/>
    <property type="gene ID" value="ENSCING00000001976.3"/>
</dbReference>
<dbReference type="FunFam" id="2.70.98.30:FF:000003">
    <property type="entry name" value="Alpha-mannosidase"/>
    <property type="match status" value="1"/>
</dbReference>
<accession>F6X3R5</accession>
<comment type="cofactor">
    <cofactor evidence="9">
        <name>Zn(2+)</name>
        <dbReference type="ChEBI" id="CHEBI:29105"/>
    </cofactor>
    <text evidence="9">Binds 1 zinc ion per subunit.</text>
</comment>
<evidence type="ECO:0000256" key="2">
    <source>
        <dbReference type="ARBA" id="ARBA00009792"/>
    </source>
</evidence>
<dbReference type="STRING" id="7719.ENSCINP00000003992"/>
<evidence type="ECO:0000256" key="9">
    <source>
        <dbReference type="RuleBase" id="RU361199"/>
    </source>
</evidence>
<dbReference type="EC" id="3.2.1.-" evidence="9"/>
<dbReference type="FunFam" id="2.60.40.1180:FF:000018">
    <property type="entry name" value="Alpha-mannosidase"/>
    <property type="match status" value="1"/>
</dbReference>
<dbReference type="InterPro" id="IPR050843">
    <property type="entry name" value="Glycosyl_Hydrlase_38"/>
</dbReference>
<comment type="catalytic activity">
    <reaction evidence="1">
        <text>Hydrolysis of terminal, non-reducing alpha-D-mannose residues in alpha-D-mannosides.</text>
        <dbReference type="EC" id="3.2.1.24"/>
    </reaction>
</comment>
<dbReference type="FunFam" id="1.20.1270.50:FF:000002">
    <property type="entry name" value="Alpha-mannosidase"/>
    <property type="match status" value="1"/>
</dbReference>
<dbReference type="Proteomes" id="UP000008144">
    <property type="component" value="Chromosome 6"/>
</dbReference>
<dbReference type="InterPro" id="IPR011682">
    <property type="entry name" value="Glyco_hydro_38_C"/>
</dbReference>
<reference evidence="11" key="4">
    <citation type="submission" date="2025-09" db="UniProtKB">
        <authorList>
            <consortium name="Ensembl"/>
        </authorList>
    </citation>
    <scope>IDENTIFICATION</scope>
</reference>
<dbReference type="Gene3D" id="2.70.98.30">
    <property type="entry name" value="Golgi alpha-mannosidase II, domain 4"/>
    <property type="match status" value="1"/>
</dbReference>
<dbReference type="FunFam" id="3.20.110.10:FF:000001">
    <property type="entry name" value="Alpha-mannosidase"/>
    <property type="match status" value="1"/>
</dbReference>